<gene>
    <name evidence="2" type="ORF">EJB05_46236</name>
</gene>
<dbReference type="Proteomes" id="UP000324897">
    <property type="component" value="Chromosome 3"/>
</dbReference>
<evidence type="ECO:0000256" key="1">
    <source>
        <dbReference type="SAM" id="Phobius"/>
    </source>
</evidence>
<accession>A0A5J9TMR7</accession>
<sequence>MNTSGARVAVDMPAAAPAPAPAAAAPAAAFAVVSVPMARARASLPASRGAVAKALFVLGCAAAALALFGMTRNTSDSAGFLGPCAPTAEEAADLRSESKKLFLSALTQVFGATLAVVAPSLPPFLAWPPACASRPSSRRC</sequence>
<reference evidence="2 3" key="1">
    <citation type="journal article" date="2019" name="Sci. Rep.">
        <title>A high-quality genome of Eragrostis curvula grass provides insights into Poaceae evolution and supports new strategies to enhance forage quality.</title>
        <authorList>
            <person name="Carballo J."/>
            <person name="Santos B.A.C.M."/>
            <person name="Zappacosta D."/>
            <person name="Garbus I."/>
            <person name="Selva J.P."/>
            <person name="Gallo C.A."/>
            <person name="Diaz A."/>
            <person name="Albertini E."/>
            <person name="Caccamo M."/>
            <person name="Echenique V."/>
        </authorList>
    </citation>
    <scope>NUCLEOTIDE SEQUENCE [LARGE SCALE GENOMIC DNA]</scope>
    <source>
        <strain evidence="3">cv. Victoria</strain>
        <tissue evidence="2">Leaf</tissue>
    </source>
</reference>
<keyword evidence="1" id="KW-1133">Transmembrane helix</keyword>
<comment type="caution">
    <text evidence="2">The sequence shown here is derived from an EMBL/GenBank/DDBJ whole genome shotgun (WGS) entry which is preliminary data.</text>
</comment>
<keyword evidence="3" id="KW-1185">Reference proteome</keyword>
<feature type="transmembrane region" description="Helical" evidence="1">
    <location>
        <begin position="101"/>
        <end position="127"/>
    </location>
</feature>
<dbReference type="EMBL" id="RWGY01000039">
    <property type="protein sequence ID" value="TVU12585.1"/>
    <property type="molecule type" value="Genomic_DNA"/>
</dbReference>
<evidence type="ECO:0000313" key="2">
    <source>
        <dbReference type="EMBL" id="TVU12585.1"/>
    </source>
</evidence>
<keyword evidence="1" id="KW-0812">Transmembrane</keyword>
<name>A0A5J9TMR7_9POAL</name>
<feature type="transmembrane region" description="Helical" evidence="1">
    <location>
        <begin position="20"/>
        <end position="38"/>
    </location>
</feature>
<keyword evidence="1" id="KW-0472">Membrane</keyword>
<evidence type="ECO:0000313" key="3">
    <source>
        <dbReference type="Proteomes" id="UP000324897"/>
    </source>
</evidence>
<dbReference type="AlphaFoldDB" id="A0A5J9TMR7"/>
<proteinExistence type="predicted"/>
<protein>
    <submittedName>
        <fullName evidence="2">Uncharacterized protein</fullName>
    </submittedName>
</protein>
<feature type="transmembrane region" description="Helical" evidence="1">
    <location>
        <begin position="50"/>
        <end position="70"/>
    </location>
</feature>
<organism evidence="2 3">
    <name type="scientific">Eragrostis curvula</name>
    <name type="common">weeping love grass</name>
    <dbReference type="NCBI Taxonomy" id="38414"/>
    <lineage>
        <taxon>Eukaryota</taxon>
        <taxon>Viridiplantae</taxon>
        <taxon>Streptophyta</taxon>
        <taxon>Embryophyta</taxon>
        <taxon>Tracheophyta</taxon>
        <taxon>Spermatophyta</taxon>
        <taxon>Magnoliopsida</taxon>
        <taxon>Liliopsida</taxon>
        <taxon>Poales</taxon>
        <taxon>Poaceae</taxon>
        <taxon>PACMAD clade</taxon>
        <taxon>Chloridoideae</taxon>
        <taxon>Eragrostideae</taxon>
        <taxon>Eragrostidinae</taxon>
        <taxon>Eragrostis</taxon>
    </lineage>
</organism>
<dbReference type="Gramene" id="TVU12585">
    <property type="protein sequence ID" value="TVU12585"/>
    <property type="gene ID" value="EJB05_46236"/>
</dbReference>